<keyword evidence="1" id="KW-0489">Methyltransferase</keyword>
<dbReference type="Gene3D" id="3.40.50.150">
    <property type="entry name" value="Vaccinia Virus protein VP39"/>
    <property type="match status" value="1"/>
</dbReference>
<gene>
    <name evidence="1" type="ORF">GCM10011529_15220</name>
</gene>
<dbReference type="EMBL" id="BMJM01000004">
    <property type="protein sequence ID" value="GGE09853.1"/>
    <property type="molecule type" value="Genomic_DNA"/>
</dbReference>
<comment type="caution">
    <text evidence="1">The sequence shown here is derived from an EMBL/GenBank/DDBJ whole genome shotgun (WGS) entry which is preliminary data.</text>
</comment>
<reference evidence="1" key="2">
    <citation type="submission" date="2020-09" db="EMBL/GenBank/DDBJ databases">
        <authorList>
            <person name="Sun Q."/>
            <person name="Zhou Y."/>
        </authorList>
    </citation>
    <scope>NUCLEOTIDE SEQUENCE</scope>
    <source>
        <strain evidence="1">CGMCC 1.15519</strain>
    </source>
</reference>
<name>A0A916ZQZ6_9SPHN</name>
<dbReference type="GO" id="GO:0008168">
    <property type="term" value="F:methyltransferase activity"/>
    <property type="evidence" value="ECO:0007669"/>
    <property type="project" value="UniProtKB-KW"/>
</dbReference>
<dbReference type="AlphaFoldDB" id="A0A916ZQZ6"/>
<accession>A0A916ZQZ6</accession>
<reference evidence="1" key="1">
    <citation type="journal article" date="2014" name="Int. J. Syst. Evol. Microbiol.">
        <title>Complete genome sequence of Corynebacterium casei LMG S-19264T (=DSM 44701T), isolated from a smear-ripened cheese.</title>
        <authorList>
            <consortium name="US DOE Joint Genome Institute (JGI-PGF)"/>
            <person name="Walter F."/>
            <person name="Albersmeier A."/>
            <person name="Kalinowski J."/>
            <person name="Ruckert C."/>
        </authorList>
    </citation>
    <scope>NUCLEOTIDE SEQUENCE</scope>
    <source>
        <strain evidence="1">CGMCC 1.15519</strain>
    </source>
</reference>
<dbReference type="InterPro" id="IPR029063">
    <property type="entry name" value="SAM-dependent_MTases_sf"/>
</dbReference>
<dbReference type="SUPFAM" id="SSF53335">
    <property type="entry name" value="S-adenosyl-L-methionine-dependent methyltransferases"/>
    <property type="match status" value="1"/>
</dbReference>
<organism evidence="1 2">
    <name type="scientific">Sandarakinorhabdus glacialis</name>
    <dbReference type="NCBI Taxonomy" id="1614636"/>
    <lineage>
        <taxon>Bacteria</taxon>
        <taxon>Pseudomonadati</taxon>
        <taxon>Pseudomonadota</taxon>
        <taxon>Alphaproteobacteria</taxon>
        <taxon>Sphingomonadales</taxon>
        <taxon>Sphingosinicellaceae</taxon>
        <taxon>Sandarakinorhabdus</taxon>
    </lineage>
</organism>
<dbReference type="GO" id="GO:0032259">
    <property type="term" value="P:methylation"/>
    <property type="evidence" value="ECO:0007669"/>
    <property type="project" value="UniProtKB-KW"/>
</dbReference>
<protein>
    <submittedName>
        <fullName evidence="1">SAM-dependent methyltransferase</fullName>
    </submittedName>
</protein>
<evidence type="ECO:0000313" key="1">
    <source>
        <dbReference type="EMBL" id="GGE09853.1"/>
    </source>
</evidence>
<dbReference type="Proteomes" id="UP000635071">
    <property type="component" value="Unassembled WGS sequence"/>
</dbReference>
<keyword evidence="2" id="KW-1185">Reference proteome</keyword>
<proteinExistence type="predicted"/>
<keyword evidence="1" id="KW-0808">Transferase</keyword>
<sequence length="257" mass="29011">MPARDWIMGAKSRLHRVLGLPPLYPSFDDAQVSVDRAFAESEQGTLTDVFFSQKGRRVHKWVHYLGIYERYLKGYRGTDFKMLEIGVNKGGSLDLWRDYFGPTATIFGIDIDPACADNVTAPNQVRIGSQDDPVFLKRVIAELGAPDIILDDGSHIGRHQRASFDILFPLLKDNGLYIIEDMHSAYWHGLYEGGFRRRGTAIEHVKDMIDDMHAWYHNHGTVSPARDQIGAIHVHDSITIIEKVAAKARPTRVMVPS</sequence>
<evidence type="ECO:0000313" key="2">
    <source>
        <dbReference type="Proteomes" id="UP000635071"/>
    </source>
</evidence>